<keyword evidence="1" id="KW-0472">Membrane</keyword>
<dbReference type="Pfam" id="PF11045">
    <property type="entry name" value="YbjM"/>
    <property type="match status" value="1"/>
</dbReference>
<keyword evidence="3" id="KW-1185">Reference proteome</keyword>
<name>A0A8K0V0V0_9ENTR</name>
<dbReference type="EMBL" id="JAEPBH010000010">
    <property type="protein sequence ID" value="MBK4714803.1"/>
    <property type="molecule type" value="Genomic_DNA"/>
</dbReference>
<proteinExistence type="predicted"/>
<accession>A0A8K0V0V0</accession>
<dbReference type="Proteomes" id="UP000659047">
    <property type="component" value="Unassembled WGS sequence"/>
</dbReference>
<feature type="transmembrane region" description="Helical" evidence="1">
    <location>
        <begin position="38"/>
        <end position="56"/>
    </location>
</feature>
<dbReference type="RefSeq" id="WP_238713033.1">
    <property type="nucleotide sequence ID" value="NZ_JAEPBH010000010.1"/>
</dbReference>
<evidence type="ECO:0000313" key="3">
    <source>
        <dbReference type="Proteomes" id="UP000659047"/>
    </source>
</evidence>
<reference evidence="2" key="1">
    <citation type="submission" date="2021-01" db="EMBL/GenBank/DDBJ databases">
        <title>Intestinitalea alba gen. nov., sp. nov., a novel genus of the family Enterobacteriaceae, isolated from the gut of the plastic-eating mealworm Tenebrio molitor L.</title>
        <authorList>
            <person name="Yang Y."/>
        </authorList>
    </citation>
    <scope>NUCLEOTIDE SEQUENCE</scope>
    <source>
        <strain evidence="2">BIT-L3</strain>
    </source>
</reference>
<organism evidence="2 3">
    <name type="scientific">Tenebrionibacter intestinalis</name>
    <dbReference type="NCBI Taxonomy" id="2799638"/>
    <lineage>
        <taxon>Bacteria</taxon>
        <taxon>Pseudomonadati</taxon>
        <taxon>Pseudomonadota</taxon>
        <taxon>Gammaproteobacteria</taxon>
        <taxon>Enterobacterales</taxon>
        <taxon>Enterobacteriaceae</taxon>
        <taxon>Tenebrionibacter/Tenebrionicola group</taxon>
        <taxon>Tenebrionibacter</taxon>
    </lineage>
</organism>
<dbReference type="AlphaFoldDB" id="A0A8K0V0V0"/>
<evidence type="ECO:0000313" key="2">
    <source>
        <dbReference type="EMBL" id="MBK4714803.1"/>
    </source>
</evidence>
<sequence length="127" mass="14123">MCRHSWPGIACGFALFILVFIYDKLSGASICVLGKAEPSLLLFIVPGLAGGLLLRCGSLHKPLYGALLALPVCFLLLYVGEMPARPVLQEMAWLFSAVFWCAIGTLLSLFINRLRRHLRVQRRTHAR</sequence>
<dbReference type="InterPro" id="IPR020368">
    <property type="entry name" value="Uncharacterised_YbjM"/>
</dbReference>
<keyword evidence="1" id="KW-1133">Transmembrane helix</keyword>
<protein>
    <recommendedName>
        <fullName evidence="4">Inner membrane protein YbjM</fullName>
    </recommendedName>
</protein>
<gene>
    <name evidence="2" type="ORF">JJB97_05545</name>
</gene>
<keyword evidence="1" id="KW-0812">Transmembrane</keyword>
<feature type="transmembrane region" description="Helical" evidence="1">
    <location>
        <begin position="92"/>
        <end position="112"/>
    </location>
</feature>
<dbReference type="GO" id="GO:0016020">
    <property type="term" value="C:membrane"/>
    <property type="evidence" value="ECO:0007669"/>
    <property type="project" value="InterPro"/>
</dbReference>
<feature type="transmembrane region" description="Helical" evidence="1">
    <location>
        <begin position="63"/>
        <end position="80"/>
    </location>
</feature>
<evidence type="ECO:0008006" key="4">
    <source>
        <dbReference type="Google" id="ProtNLM"/>
    </source>
</evidence>
<comment type="caution">
    <text evidence="2">The sequence shown here is derived from an EMBL/GenBank/DDBJ whole genome shotgun (WGS) entry which is preliminary data.</text>
</comment>
<evidence type="ECO:0000256" key="1">
    <source>
        <dbReference type="SAM" id="Phobius"/>
    </source>
</evidence>